<organism evidence="2">
    <name type="scientific">hydrothermal vent metagenome</name>
    <dbReference type="NCBI Taxonomy" id="652676"/>
    <lineage>
        <taxon>unclassified sequences</taxon>
        <taxon>metagenomes</taxon>
        <taxon>ecological metagenomes</taxon>
    </lineage>
</organism>
<dbReference type="AlphaFoldDB" id="A0A1W1CA00"/>
<dbReference type="EMBL" id="FPHI01000023">
    <property type="protein sequence ID" value="SFV62553.1"/>
    <property type="molecule type" value="Genomic_DNA"/>
</dbReference>
<feature type="transmembrane region" description="Helical" evidence="1">
    <location>
        <begin position="12"/>
        <end position="32"/>
    </location>
</feature>
<name>A0A1W1CA00_9ZZZZ</name>
<sequence length="159" mass="18789">MKQFGGKILRNFLVLLFSSYYFLMVALNYSYIENRFSPLKIFNLSKITALEKETYIGTYPNQEDIQMLKNKKHIKRIISFLNPNIPIARELDHAERDYCKKAHIELINIPNFSPYNIGEFSALLELLSDNTPTYIHAYFYGNALKIIHQRLQNRELQNH</sequence>
<dbReference type="InterPro" id="IPR029021">
    <property type="entry name" value="Prot-tyrosine_phosphatase-like"/>
</dbReference>
<gene>
    <name evidence="2" type="ORF">MNB_SV-3-1582</name>
</gene>
<proteinExistence type="predicted"/>
<keyword evidence="1" id="KW-1133">Transmembrane helix</keyword>
<dbReference type="Gene3D" id="3.90.190.10">
    <property type="entry name" value="Protein tyrosine phosphatase superfamily"/>
    <property type="match status" value="1"/>
</dbReference>
<accession>A0A1W1CA00</accession>
<reference evidence="2" key="1">
    <citation type="submission" date="2016-10" db="EMBL/GenBank/DDBJ databases">
        <authorList>
            <person name="de Groot N.N."/>
        </authorList>
    </citation>
    <scope>NUCLEOTIDE SEQUENCE</scope>
</reference>
<evidence type="ECO:0000313" key="2">
    <source>
        <dbReference type="EMBL" id="SFV62553.1"/>
    </source>
</evidence>
<keyword evidence="1" id="KW-0812">Transmembrane</keyword>
<protein>
    <submittedName>
        <fullName evidence="2">Uncharacterized protein</fullName>
    </submittedName>
</protein>
<evidence type="ECO:0000256" key="1">
    <source>
        <dbReference type="SAM" id="Phobius"/>
    </source>
</evidence>
<keyword evidence="1" id="KW-0472">Membrane</keyword>